<evidence type="ECO:0000256" key="1">
    <source>
        <dbReference type="SAM" id="Phobius"/>
    </source>
</evidence>
<gene>
    <name evidence="2" type="ORF">DFH08DRAFT_357448</name>
</gene>
<evidence type="ECO:0000313" key="2">
    <source>
        <dbReference type="EMBL" id="KAJ7321951.1"/>
    </source>
</evidence>
<accession>A0AAD7EGA5</accession>
<dbReference type="EMBL" id="JARIHO010000049">
    <property type="protein sequence ID" value="KAJ7321951.1"/>
    <property type="molecule type" value="Genomic_DNA"/>
</dbReference>
<protein>
    <submittedName>
        <fullName evidence="2">Uncharacterized protein</fullName>
    </submittedName>
</protein>
<comment type="caution">
    <text evidence="2">The sequence shown here is derived from an EMBL/GenBank/DDBJ whole genome shotgun (WGS) entry which is preliminary data.</text>
</comment>
<feature type="transmembrane region" description="Helical" evidence="1">
    <location>
        <begin position="49"/>
        <end position="66"/>
    </location>
</feature>
<keyword evidence="1" id="KW-0812">Transmembrane</keyword>
<feature type="transmembrane region" description="Helical" evidence="1">
    <location>
        <begin position="81"/>
        <end position="101"/>
    </location>
</feature>
<keyword evidence="3" id="KW-1185">Reference proteome</keyword>
<sequence>MPEEKTPLAKRVTLKLLSVCTMYSALESATSDPDCEQVAEKLKSEWSNACRWALALVAVTVSLFTIDSQSLFKIDLFSQRAIAASSIASFLGFLCALWFLWRYYPLESTVFMTQARDIYGSYAFFALSARLPSLAVKISVMALGAFVGRVAYQTFPAFVIVLGSIFLAVMVLQFILRGSEALYCSIAEALSAVAERTKDLRNWARSVVERKGDLPTHATPESNGT</sequence>
<keyword evidence="1" id="KW-1133">Transmembrane helix</keyword>
<keyword evidence="1" id="KW-0472">Membrane</keyword>
<feature type="transmembrane region" description="Helical" evidence="1">
    <location>
        <begin position="154"/>
        <end position="176"/>
    </location>
</feature>
<name>A0AAD7EGA5_9AGAR</name>
<reference evidence="2" key="1">
    <citation type="submission" date="2023-03" db="EMBL/GenBank/DDBJ databases">
        <title>Massive genome expansion in bonnet fungi (Mycena s.s.) driven by repeated elements and novel gene families across ecological guilds.</title>
        <authorList>
            <consortium name="Lawrence Berkeley National Laboratory"/>
            <person name="Harder C.B."/>
            <person name="Miyauchi S."/>
            <person name="Viragh M."/>
            <person name="Kuo A."/>
            <person name="Thoen E."/>
            <person name="Andreopoulos B."/>
            <person name="Lu D."/>
            <person name="Skrede I."/>
            <person name="Drula E."/>
            <person name="Henrissat B."/>
            <person name="Morin E."/>
            <person name="Kohler A."/>
            <person name="Barry K."/>
            <person name="LaButti K."/>
            <person name="Morin E."/>
            <person name="Salamov A."/>
            <person name="Lipzen A."/>
            <person name="Mereny Z."/>
            <person name="Hegedus B."/>
            <person name="Baldrian P."/>
            <person name="Stursova M."/>
            <person name="Weitz H."/>
            <person name="Taylor A."/>
            <person name="Grigoriev I.V."/>
            <person name="Nagy L.G."/>
            <person name="Martin F."/>
            <person name="Kauserud H."/>
        </authorList>
    </citation>
    <scope>NUCLEOTIDE SEQUENCE</scope>
    <source>
        <strain evidence="2">CBHHK002</strain>
    </source>
</reference>
<feature type="transmembrane region" description="Helical" evidence="1">
    <location>
        <begin position="122"/>
        <end position="148"/>
    </location>
</feature>
<dbReference type="Proteomes" id="UP001218218">
    <property type="component" value="Unassembled WGS sequence"/>
</dbReference>
<evidence type="ECO:0000313" key="3">
    <source>
        <dbReference type="Proteomes" id="UP001218218"/>
    </source>
</evidence>
<organism evidence="2 3">
    <name type="scientific">Mycena albidolilacea</name>
    <dbReference type="NCBI Taxonomy" id="1033008"/>
    <lineage>
        <taxon>Eukaryota</taxon>
        <taxon>Fungi</taxon>
        <taxon>Dikarya</taxon>
        <taxon>Basidiomycota</taxon>
        <taxon>Agaricomycotina</taxon>
        <taxon>Agaricomycetes</taxon>
        <taxon>Agaricomycetidae</taxon>
        <taxon>Agaricales</taxon>
        <taxon>Marasmiineae</taxon>
        <taxon>Mycenaceae</taxon>
        <taxon>Mycena</taxon>
    </lineage>
</organism>
<dbReference type="AlphaFoldDB" id="A0AAD7EGA5"/>
<proteinExistence type="predicted"/>